<evidence type="ECO:0000256" key="4">
    <source>
        <dbReference type="ARBA" id="ARBA00022989"/>
    </source>
</evidence>
<keyword evidence="5 6" id="KW-0472">Membrane</keyword>
<dbReference type="EMBL" id="CP027806">
    <property type="protein sequence ID" value="AXI99745.1"/>
    <property type="molecule type" value="Genomic_DNA"/>
</dbReference>
<dbReference type="PANTHER" id="PTHR40060:SF1">
    <property type="entry name" value="UPF0316 PROTEIN YEBE"/>
    <property type="match status" value="1"/>
</dbReference>
<dbReference type="Pfam" id="PF18955">
    <property type="entry name" value="DUF5698"/>
    <property type="match status" value="1"/>
</dbReference>
<protein>
    <recommendedName>
        <fullName evidence="6">UPF0316 protein CYPRO_0460</fullName>
    </recommendedName>
</protein>
<dbReference type="GO" id="GO:0005886">
    <property type="term" value="C:plasma membrane"/>
    <property type="evidence" value="ECO:0007669"/>
    <property type="project" value="UniProtKB-SubCell"/>
</dbReference>
<name>A0A345UGZ4_9BACT</name>
<feature type="domain" description="DUF2179" evidence="7">
    <location>
        <begin position="134"/>
        <end position="185"/>
    </location>
</feature>
<evidence type="ECO:0000256" key="5">
    <source>
        <dbReference type="ARBA" id="ARBA00023136"/>
    </source>
</evidence>
<dbReference type="OrthoDB" id="48231at2"/>
<organism evidence="9 10">
    <name type="scientific">Cyclonatronum proteinivorum</name>
    <dbReference type="NCBI Taxonomy" id="1457365"/>
    <lineage>
        <taxon>Bacteria</taxon>
        <taxon>Pseudomonadati</taxon>
        <taxon>Balneolota</taxon>
        <taxon>Balneolia</taxon>
        <taxon>Balneolales</taxon>
        <taxon>Cyclonatronaceae</taxon>
        <taxon>Cyclonatronum</taxon>
    </lineage>
</organism>
<comment type="similarity">
    <text evidence="6">Belongs to the UPF0316 family.</text>
</comment>
<dbReference type="RefSeq" id="WP_114983087.1">
    <property type="nucleotide sequence ID" value="NZ_CP027806.1"/>
</dbReference>
<evidence type="ECO:0000256" key="6">
    <source>
        <dbReference type="HAMAP-Rule" id="MF_01515"/>
    </source>
</evidence>
<evidence type="ECO:0000256" key="3">
    <source>
        <dbReference type="ARBA" id="ARBA00022692"/>
    </source>
</evidence>
<gene>
    <name evidence="9" type="ORF">CYPRO_0460</name>
</gene>
<feature type="domain" description="DUF5698" evidence="8">
    <location>
        <begin position="44"/>
        <end position="101"/>
    </location>
</feature>
<reference evidence="9 10" key="1">
    <citation type="submission" date="2018-03" db="EMBL/GenBank/DDBJ databases">
        <title>Phenotypic and genomic properties of Cyclonatronum proteinivorum gen. nov., sp. nov., a haloalkaliphilic bacteroidete from soda lakes possessing Na+-translocating rhodopsin.</title>
        <authorList>
            <person name="Toshchakov S.V."/>
            <person name="Korzhenkov A."/>
            <person name="Samarov N.I."/>
            <person name="Kublanov I.V."/>
            <person name="Muntyan M.S."/>
            <person name="Sorokin D.Y."/>
        </authorList>
    </citation>
    <scope>NUCLEOTIDE SEQUENCE [LARGE SCALE GENOMIC DNA]</scope>
    <source>
        <strain evidence="9 10">Omega</strain>
    </source>
</reference>
<feature type="transmembrane region" description="Helical" evidence="6">
    <location>
        <begin position="20"/>
        <end position="37"/>
    </location>
</feature>
<evidence type="ECO:0000259" key="8">
    <source>
        <dbReference type="Pfam" id="PF18955"/>
    </source>
</evidence>
<accession>A0A345UGZ4</accession>
<evidence type="ECO:0000313" key="10">
    <source>
        <dbReference type="Proteomes" id="UP000254808"/>
    </source>
</evidence>
<keyword evidence="2 6" id="KW-1003">Cell membrane</keyword>
<dbReference type="InterPro" id="IPR019264">
    <property type="entry name" value="DUF2179"/>
</dbReference>
<dbReference type="PANTHER" id="PTHR40060">
    <property type="entry name" value="UPF0316 PROTEIN YEBE"/>
    <property type="match status" value="1"/>
</dbReference>
<evidence type="ECO:0000256" key="1">
    <source>
        <dbReference type="ARBA" id="ARBA00004651"/>
    </source>
</evidence>
<comment type="subcellular location">
    <subcellularLocation>
        <location evidence="1 6">Cell membrane</location>
        <topology evidence="1 6">Multi-pass membrane protein</topology>
    </subcellularLocation>
</comment>
<feature type="transmembrane region" description="Helical" evidence="6">
    <location>
        <begin position="83"/>
        <end position="103"/>
    </location>
</feature>
<evidence type="ECO:0000256" key="2">
    <source>
        <dbReference type="ARBA" id="ARBA00022475"/>
    </source>
</evidence>
<keyword evidence="4 6" id="KW-1133">Transmembrane helix</keyword>
<dbReference type="HAMAP" id="MF_01515">
    <property type="entry name" value="UPF0316"/>
    <property type="match status" value="1"/>
</dbReference>
<dbReference type="AlphaFoldDB" id="A0A345UGZ4"/>
<dbReference type="Proteomes" id="UP000254808">
    <property type="component" value="Chromosome"/>
</dbReference>
<dbReference type="InterPro" id="IPR022930">
    <property type="entry name" value="UPF0316"/>
</dbReference>
<evidence type="ECO:0000259" key="7">
    <source>
        <dbReference type="Pfam" id="PF10035"/>
    </source>
</evidence>
<keyword evidence="10" id="KW-1185">Reference proteome</keyword>
<feature type="transmembrane region" description="Helical" evidence="6">
    <location>
        <begin position="57"/>
        <end position="77"/>
    </location>
</feature>
<dbReference type="CDD" id="cd16381">
    <property type="entry name" value="YitT_C_like_1"/>
    <property type="match status" value="1"/>
</dbReference>
<dbReference type="InterPro" id="IPR044035">
    <property type="entry name" value="DUF5698"/>
</dbReference>
<sequence length="205" mass="23042">MDFIFAQLPETVETATASGFDWFAWIVLPLLIFLARIVDQSLGTLRIIFVSRSMRKLAAMVGFFESLIWLVAISQIIQNLDNWVSFIAFAGGFSMGNYVGIYIESKLAMGMLCMRIITAQDATELTDVLRENKYGATTVSATGRSGQVRLILTIIKRRDLEKVQQIVQKYNPNAFVSVEDIRSVHEGVFPEPAPSFLSRLNPIRK</sequence>
<dbReference type="InterPro" id="IPR015867">
    <property type="entry name" value="N-reg_PII/ATP_PRibTrfase_C"/>
</dbReference>
<dbReference type="KEGG" id="cprv:CYPRO_0460"/>
<evidence type="ECO:0000313" key="9">
    <source>
        <dbReference type="EMBL" id="AXI99745.1"/>
    </source>
</evidence>
<dbReference type="Pfam" id="PF10035">
    <property type="entry name" value="DUF2179"/>
    <property type="match status" value="1"/>
</dbReference>
<keyword evidence="3 6" id="KW-0812">Transmembrane</keyword>
<dbReference type="Gene3D" id="3.30.70.120">
    <property type="match status" value="1"/>
</dbReference>
<proteinExistence type="inferred from homology"/>
<dbReference type="NCBIfam" id="NF003191">
    <property type="entry name" value="PRK04164.1-2"/>
    <property type="match status" value="1"/>
</dbReference>